<organism evidence="6 7">
    <name type="scientific">Helicobacter muridarum</name>
    <dbReference type="NCBI Taxonomy" id="216"/>
    <lineage>
        <taxon>Bacteria</taxon>
        <taxon>Pseudomonadati</taxon>
        <taxon>Campylobacterota</taxon>
        <taxon>Epsilonproteobacteria</taxon>
        <taxon>Campylobacterales</taxon>
        <taxon>Helicobacteraceae</taxon>
        <taxon>Helicobacter</taxon>
    </lineage>
</organism>
<reference evidence="6 7" key="1">
    <citation type="journal article" date="2014" name="Genome Announc.">
        <title>Draft genome sequences of eight enterohepatic helicobacter species isolated from both laboratory and wild rodents.</title>
        <authorList>
            <person name="Sheh A."/>
            <person name="Shen Z."/>
            <person name="Fox J.G."/>
        </authorList>
    </citation>
    <scope>NUCLEOTIDE SEQUENCE [LARGE SCALE GENOMIC DNA]</scope>
    <source>
        <strain evidence="6 7">ST1</strain>
    </source>
</reference>
<keyword evidence="1" id="KW-0004">4Fe-4S</keyword>
<dbReference type="Proteomes" id="UP000029922">
    <property type="component" value="Unassembled WGS sequence"/>
</dbReference>
<keyword evidence="2" id="KW-0479">Metal-binding</keyword>
<dbReference type="PANTHER" id="PTHR10359">
    <property type="entry name" value="A/G-SPECIFIC ADENINE GLYCOSYLASE/ENDONUCLEASE III"/>
    <property type="match status" value="1"/>
</dbReference>
<dbReference type="EMBL" id="JRPD02000002">
    <property type="protein sequence ID" value="TLE01366.1"/>
    <property type="molecule type" value="Genomic_DNA"/>
</dbReference>
<evidence type="ECO:0000259" key="5">
    <source>
        <dbReference type="SMART" id="SM00478"/>
    </source>
</evidence>
<keyword evidence="4" id="KW-0411">Iron-sulfur</keyword>
<evidence type="ECO:0000313" key="6">
    <source>
        <dbReference type="EMBL" id="TLE01366.1"/>
    </source>
</evidence>
<keyword evidence="6" id="KW-0378">Hydrolase</keyword>
<dbReference type="GO" id="GO:0051539">
    <property type="term" value="F:4 iron, 4 sulfur cluster binding"/>
    <property type="evidence" value="ECO:0007669"/>
    <property type="project" value="UniProtKB-KW"/>
</dbReference>
<evidence type="ECO:0000256" key="2">
    <source>
        <dbReference type="ARBA" id="ARBA00022723"/>
    </source>
</evidence>
<dbReference type="GO" id="GO:0006284">
    <property type="term" value="P:base-excision repair"/>
    <property type="evidence" value="ECO:0007669"/>
    <property type="project" value="InterPro"/>
</dbReference>
<dbReference type="Gene3D" id="1.10.1670.10">
    <property type="entry name" value="Helix-hairpin-Helix base-excision DNA repair enzymes (C-terminal)"/>
    <property type="match status" value="1"/>
</dbReference>
<protein>
    <submittedName>
        <fullName evidence="6">Endonuclease III</fullName>
    </submittedName>
</protein>
<evidence type="ECO:0000313" key="7">
    <source>
        <dbReference type="Proteomes" id="UP000029922"/>
    </source>
</evidence>
<dbReference type="GO" id="GO:0046872">
    <property type="term" value="F:metal ion binding"/>
    <property type="evidence" value="ECO:0007669"/>
    <property type="project" value="UniProtKB-KW"/>
</dbReference>
<keyword evidence="6" id="KW-0255">Endonuclease</keyword>
<evidence type="ECO:0000256" key="4">
    <source>
        <dbReference type="ARBA" id="ARBA00023014"/>
    </source>
</evidence>
<evidence type="ECO:0000256" key="3">
    <source>
        <dbReference type="ARBA" id="ARBA00023004"/>
    </source>
</evidence>
<keyword evidence="3" id="KW-0408">Iron</keyword>
<dbReference type="GO" id="GO:0004519">
    <property type="term" value="F:endonuclease activity"/>
    <property type="evidence" value="ECO:0007669"/>
    <property type="project" value="UniProtKB-KW"/>
</dbReference>
<gene>
    <name evidence="6" type="ORF">LS73_001395</name>
</gene>
<dbReference type="InterPro" id="IPR023170">
    <property type="entry name" value="HhH_base_excis_C"/>
</dbReference>
<dbReference type="SUPFAM" id="SSF48150">
    <property type="entry name" value="DNA-glycosylase"/>
    <property type="match status" value="1"/>
</dbReference>
<comment type="caution">
    <text evidence="6">The sequence shown here is derived from an EMBL/GenBank/DDBJ whole genome shotgun (WGS) entry which is preliminary data.</text>
</comment>
<feature type="domain" description="HhH-GPD" evidence="5">
    <location>
        <begin position="114"/>
        <end position="249"/>
    </location>
</feature>
<dbReference type="AlphaFoldDB" id="A0A4U8TMX5"/>
<dbReference type="InterPro" id="IPR003265">
    <property type="entry name" value="HhH-GPD_domain"/>
</dbReference>
<dbReference type="SMART" id="SM00478">
    <property type="entry name" value="ENDO3c"/>
    <property type="match status" value="1"/>
</dbReference>
<dbReference type="OrthoDB" id="9802365at2"/>
<evidence type="ECO:0000256" key="1">
    <source>
        <dbReference type="ARBA" id="ARBA00022485"/>
    </source>
</evidence>
<accession>A0A4U8TMX5</accession>
<dbReference type="CDD" id="cd00056">
    <property type="entry name" value="ENDO3c"/>
    <property type="match status" value="1"/>
</dbReference>
<dbReference type="InterPro" id="IPR011257">
    <property type="entry name" value="DNA_glycosylase"/>
</dbReference>
<dbReference type="STRING" id="216.LS73_02335"/>
<name>A0A4U8TMX5_9HELI</name>
<dbReference type="PANTHER" id="PTHR10359:SF19">
    <property type="entry name" value="DNA REPAIR GLYCOSYLASE MJ1434-RELATED"/>
    <property type="match status" value="1"/>
</dbReference>
<proteinExistence type="predicted"/>
<keyword evidence="6" id="KW-0540">Nuclease</keyword>
<sequence>MDVYKCKISNGYELLSFLKAHYCVGDSASWWWPSFQSKKIKDGIEICGGLYSSAPNLSFCLASILGQNTRYSNAWTSLINLYSYFFDMLDSMYSFNRSDVLAFHNYEYPNLAFISSSKWHDCLLNIICNMNLYTMARLISSSGFYNQKSHRIILLSRNILYDFGGFDRFAREVDRTWLLEQKGIGNESASSILNYALKRDEIVVDKYTQKLLASLGHEYIKYEDMQAFLRENLDNARNLYDFDISLAQIMARLHGKIVEHCKRHKIGNFNTINNV</sequence>